<dbReference type="CDD" id="cd00096">
    <property type="entry name" value="Ig"/>
    <property type="match status" value="1"/>
</dbReference>
<dbReference type="Pfam" id="PF00102">
    <property type="entry name" value="Y_phosphatase"/>
    <property type="match status" value="1"/>
</dbReference>
<dbReference type="OrthoDB" id="10253954at2759"/>
<dbReference type="SUPFAM" id="SSF48726">
    <property type="entry name" value="Immunoglobulin"/>
    <property type="match status" value="2"/>
</dbReference>
<dbReference type="InterPro" id="IPR050713">
    <property type="entry name" value="RTP_Phos/Ushers"/>
</dbReference>
<evidence type="ECO:0000256" key="3">
    <source>
        <dbReference type="SAM" id="Phobius"/>
    </source>
</evidence>
<dbReference type="PROSITE" id="PS50835">
    <property type="entry name" value="IG_LIKE"/>
    <property type="match status" value="2"/>
</dbReference>
<keyword evidence="2" id="KW-0904">Protein phosphatase</keyword>
<dbReference type="PROSITE" id="PS50055">
    <property type="entry name" value="TYR_PHOSPHATASE_PTP"/>
    <property type="match status" value="1"/>
</dbReference>
<dbReference type="GO" id="GO:0004725">
    <property type="term" value="F:protein tyrosine phosphatase activity"/>
    <property type="evidence" value="ECO:0007669"/>
    <property type="project" value="InterPro"/>
</dbReference>
<keyword evidence="3" id="KW-0472">Membrane</keyword>
<dbReference type="SUPFAM" id="SSF52799">
    <property type="entry name" value="(Phosphotyrosine protein) phosphatases II"/>
    <property type="match status" value="1"/>
</dbReference>
<reference evidence="8" key="1">
    <citation type="submission" date="2017-05" db="UniProtKB">
        <authorList>
            <consortium name="EnsemblMetazoa"/>
        </authorList>
    </citation>
    <scope>IDENTIFICATION</scope>
</reference>
<evidence type="ECO:0000259" key="6">
    <source>
        <dbReference type="PROSITE" id="PS50835"/>
    </source>
</evidence>
<proteinExistence type="predicted"/>
<dbReference type="PANTHER" id="PTHR46957">
    <property type="entry name" value="CYTOKINE RECEPTOR"/>
    <property type="match status" value="1"/>
</dbReference>
<keyword evidence="3" id="KW-0812">Transmembrane</keyword>
<dbReference type="InterPro" id="IPR003961">
    <property type="entry name" value="FN3_dom"/>
</dbReference>
<dbReference type="SMART" id="SM00060">
    <property type="entry name" value="FN3"/>
    <property type="match status" value="5"/>
</dbReference>
<dbReference type="EnsemblMetazoa" id="Aqu2.1.17093_001">
    <property type="protein sequence ID" value="Aqu2.1.17093_001"/>
    <property type="gene ID" value="Aqu2.1.17093"/>
</dbReference>
<keyword evidence="2" id="KW-0378">Hydrolase</keyword>
<feature type="domain" description="Fibronectin type-III" evidence="7">
    <location>
        <begin position="469"/>
        <end position="564"/>
    </location>
</feature>
<dbReference type="Pfam" id="PF00041">
    <property type="entry name" value="fn3"/>
    <property type="match status" value="2"/>
</dbReference>
<dbReference type="InterPro" id="IPR007110">
    <property type="entry name" value="Ig-like_dom"/>
</dbReference>
<dbReference type="InterPro" id="IPR003599">
    <property type="entry name" value="Ig_sub"/>
</dbReference>
<feature type="domain" description="Fibronectin type-III" evidence="7">
    <location>
        <begin position="567"/>
        <end position="657"/>
    </location>
</feature>
<feature type="domain" description="Ig-like" evidence="6">
    <location>
        <begin position="845"/>
        <end position="930"/>
    </location>
</feature>
<evidence type="ECO:0000256" key="1">
    <source>
        <dbReference type="ARBA" id="ARBA00022737"/>
    </source>
</evidence>
<feature type="domain" description="Ig-like" evidence="6">
    <location>
        <begin position="190"/>
        <end position="260"/>
    </location>
</feature>
<feature type="signal peptide" evidence="4">
    <location>
        <begin position="1"/>
        <end position="29"/>
    </location>
</feature>
<feature type="chain" id="PRO_5012733652" description="Protein-tyrosine-phosphatase" evidence="4">
    <location>
        <begin position="30"/>
        <end position="1088"/>
    </location>
</feature>
<protein>
    <recommendedName>
        <fullName evidence="9">Protein-tyrosine-phosphatase</fullName>
    </recommendedName>
</protein>
<evidence type="ECO:0008006" key="9">
    <source>
        <dbReference type="Google" id="ProtNLM"/>
    </source>
</evidence>
<evidence type="ECO:0000256" key="4">
    <source>
        <dbReference type="SAM" id="SignalP"/>
    </source>
</evidence>
<evidence type="ECO:0000259" key="7">
    <source>
        <dbReference type="PROSITE" id="PS50853"/>
    </source>
</evidence>
<keyword evidence="1" id="KW-0677">Repeat</keyword>
<dbReference type="InterPro" id="IPR013783">
    <property type="entry name" value="Ig-like_fold"/>
</dbReference>
<dbReference type="PANTHER" id="PTHR46957:SF3">
    <property type="entry name" value="CYTOKINE RECEPTOR"/>
    <property type="match status" value="1"/>
</dbReference>
<dbReference type="PROSITE" id="PS50853">
    <property type="entry name" value="FN3"/>
    <property type="match status" value="3"/>
</dbReference>
<dbReference type="GO" id="GO:0016020">
    <property type="term" value="C:membrane"/>
    <property type="evidence" value="ECO:0007669"/>
    <property type="project" value="UniProtKB-SubCell"/>
</dbReference>
<dbReference type="InterPro" id="IPR036116">
    <property type="entry name" value="FN3_sf"/>
</dbReference>
<feature type="domain" description="Fibronectin type-III" evidence="7">
    <location>
        <begin position="658"/>
        <end position="758"/>
    </location>
</feature>
<dbReference type="InterPro" id="IPR013098">
    <property type="entry name" value="Ig_I-set"/>
</dbReference>
<feature type="domain" description="Tyrosine-protein phosphatase" evidence="5">
    <location>
        <begin position="974"/>
        <end position="1088"/>
    </location>
</feature>
<organism evidence="8">
    <name type="scientific">Amphimedon queenslandica</name>
    <name type="common">Sponge</name>
    <dbReference type="NCBI Taxonomy" id="400682"/>
    <lineage>
        <taxon>Eukaryota</taxon>
        <taxon>Metazoa</taxon>
        <taxon>Porifera</taxon>
        <taxon>Demospongiae</taxon>
        <taxon>Heteroscleromorpha</taxon>
        <taxon>Haplosclerida</taxon>
        <taxon>Niphatidae</taxon>
        <taxon>Amphimedon</taxon>
    </lineage>
</organism>
<dbReference type="Gene3D" id="3.90.190.10">
    <property type="entry name" value="Protein tyrosine phosphatase superfamily"/>
    <property type="match status" value="2"/>
</dbReference>
<keyword evidence="3" id="KW-1133">Transmembrane helix</keyword>
<sequence length="1088" mass="118419">MRRSTLSLTFNRVIILWSIILALVQLGLGQAPSILLPSNGVQLFLPYRDRIIPDYSMIYAGQFYDKNEDSDTNNIIDALWCQSASNRTNIGVWYYPNGTEVPLFDGNFTDSSAPSPVYSKRFSHQIALARNGPLSGYEGLYKCIIPDENGVNQTLVVGAYTDTGYNNNDGPDADPTMQFSLLSTSRLATPPVFSLSFNVSDGPPTTVSCSVNGNGISTELSRVIVNGPGSVTRVTVTNLTEAGNYQCTVSNARVTNGPISGSLGPQVVDISTSSLSISVSATPTGLNATRLSTGLAHVRLSWSTVLGATGYEVYSQFLGNNPVSVATTSSTTINVISGLIQGNEYTFYVVSYGSASLPSGNTSVMLKISNPVVSEFMATLITRTSITLTWSPPTAVEPNSYNINRRCRRVCESSFTSKSETSVSSPHTSTGIPPYSQCGFDLIGVYGAEIAFLTTNYLATALSTAPTAPVDDIIFSSVESVSMTVSWDETPCNESNGPITGYYLTYTNITSNTIYTVNITGGDNRMYNLTGLIPYTNYTVSIIPYNYNMNGPARQELQLTAESIPGVISDLRHARTPTRINIVWNPPTIPNGIITVYEISYRESTSTSPYNITNTTNTNYGIFGLIPNTSYTIGVRAYTSIGPGEWTHREYTTIEIPVNQNFSVTKLSFTAVRAEWSFVFGASHYTVYYESTSSSSRKKRQVETGMRVFPGDTAEGLIGGLDPNLNYLFSISTSFNVNGIIYEGERTEPIPPGATLTPTIVSSTSSADIPASTSDASNGSSVIFIAVGAIVCMLVFFIVIITVIVVVVVLKKRRGSNDIDIVPKNTSIERIEEATYSTVMKPKKPVIEEFPSNMTTEEGCQVLLKVKVKDTSKPSFNWYHNGELVTDDYAHELRGDGSLLLVSVEEKHKGTYRFVANNDAGTVSQQVVLTVAVEGARRMSSNGTSASKSGKNLIPVGQFGKFVANGHAKGKERFKTQFMMLDSGESEHSVTVGLSPSNKLLNRFANIVVFCIADNDENRITLRPISGHKDCPNEYINACYVDRSVTQFQITNWDSTGEVKNPQTILMIMEEMYRTQRKRGNTSIVVHC</sequence>
<dbReference type="PRINTS" id="PR00014">
    <property type="entry name" value="FNTYPEIII"/>
</dbReference>
<evidence type="ECO:0000259" key="5">
    <source>
        <dbReference type="PROSITE" id="PS50055"/>
    </source>
</evidence>
<dbReference type="Gene3D" id="2.60.40.10">
    <property type="entry name" value="Immunoglobulins"/>
    <property type="match status" value="5"/>
</dbReference>
<accession>A0A1X7TPT3</accession>
<dbReference type="InterPro" id="IPR036179">
    <property type="entry name" value="Ig-like_dom_sf"/>
</dbReference>
<evidence type="ECO:0000313" key="8">
    <source>
        <dbReference type="EnsemblMetazoa" id="Aqu2.1.17093_001"/>
    </source>
</evidence>
<dbReference type="Pfam" id="PF07679">
    <property type="entry name" value="I-set"/>
    <property type="match status" value="1"/>
</dbReference>
<name>A0A1X7TPT3_AMPQE</name>
<dbReference type="CDD" id="cd00063">
    <property type="entry name" value="FN3"/>
    <property type="match status" value="2"/>
</dbReference>
<feature type="transmembrane region" description="Helical" evidence="3">
    <location>
        <begin position="782"/>
        <end position="810"/>
    </location>
</feature>
<keyword evidence="4" id="KW-0732">Signal</keyword>
<dbReference type="InterPro" id="IPR000242">
    <property type="entry name" value="PTP_cat"/>
</dbReference>
<dbReference type="InParanoid" id="A0A1X7TPT3"/>
<dbReference type="AlphaFoldDB" id="A0A1X7TPT3"/>
<evidence type="ECO:0000256" key="2">
    <source>
        <dbReference type="ARBA" id="ARBA00022912"/>
    </source>
</evidence>
<dbReference type="SMART" id="SM00409">
    <property type="entry name" value="IG"/>
    <property type="match status" value="2"/>
</dbReference>
<dbReference type="InterPro" id="IPR029021">
    <property type="entry name" value="Prot-tyrosine_phosphatase-like"/>
</dbReference>
<dbReference type="SUPFAM" id="SSF49265">
    <property type="entry name" value="Fibronectin type III"/>
    <property type="match status" value="3"/>
</dbReference>